<reference evidence="1 2" key="1">
    <citation type="submission" date="2020-08" db="EMBL/GenBank/DDBJ databases">
        <title>Genome public.</title>
        <authorList>
            <person name="Liu C."/>
            <person name="Sun Q."/>
        </authorList>
    </citation>
    <scope>NUCLEOTIDE SEQUENCE [LARGE SCALE GENOMIC DNA]</scope>
    <source>
        <strain evidence="1 2">BX3</strain>
    </source>
</reference>
<accession>A0ABR7MT60</accession>
<protein>
    <submittedName>
        <fullName evidence="1">Uncharacterized protein</fullName>
    </submittedName>
</protein>
<gene>
    <name evidence="1" type="ORF">H8700_04670</name>
</gene>
<proteinExistence type="predicted"/>
<evidence type="ECO:0000313" key="1">
    <source>
        <dbReference type="EMBL" id="MBC8556998.1"/>
    </source>
</evidence>
<evidence type="ECO:0000313" key="2">
    <source>
        <dbReference type="Proteomes" id="UP000637513"/>
    </source>
</evidence>
<keyword evidence="2" id="KW-1185">Reference proteome</keyword>
<comment type="caution">
    <text evidence="1">The sequence shown here is derived from an EMBL/GenBank/DDBJ whole genome shotgun (WGS) entry which is preliminary data.</text>
</comment>
<organism evidence="1 2">
    <name type="scientific">Jutongia hominis</name>
    <dbReference type="NCBI Taxonomy" id="2763664"/>
    <lineage>
        <taxon>Bacteria</taxon>
        <taxon>Bacillati</taxon>
        <taxon>Bacillota</taxon>
        <taxon>Clostridia</taxon>
        <taxon>Lachnospirales</taxon>
        <taxon>Lachnospiraceae</taxon>
        <taxon>Jutongia</taxon>
    </lineage>
</organism>
<dbReference type="EMBL" id="JACRSW010000015">
    <property type="protein sequence ID" value="MBC8556998.1"/>
    <property type="molecule type" value="Genomic_DNA"/>
</dbReference>
<sequence>MTRQTVSVRRHMNEYIKRKENVMVKQGQNAKTISCIKADTKEPVAGRNGHYKRVPVDTILLREMDYKKEQKAAIHFAKYLNVQKAVSTETKYRKVKKISGQETAYQPIKKISGQETAYQPIKKISGQEIADQKIIDIQKNREMTLGSLFSNK</sequence>
<dbReference type="RefSeq" id="WP_249303845.1">
    <property type="nucleotide sequence ID" value="NZ_JACRSW010000015.1"/>
</dbReference>
<dbReference type="Proteomes" id="UP000637513">
    <property type="component" value="Unassembled WGS sequence"/>
</dbReference>
<name>A0ABR7MT60_9FIRM</name>